<feature type="compositionally biased region" description="Basic residues" evidence="1">
    <location>
        <begin position="1"/>
        <end position="21"/>
    </location>
</feature>
<dbReference type="EMBL" id="CADCVK010000334">
    <property type="protein sequence ID" value="CAA9492916.1"/>
    <property type="molecule type" value="Genomic_DNA"/>
</dbReference>
<gene>
    <name evidence="2" type="ORF">AVDCRST_MAG12-2198</name>
</gene>
<reference evidence="2" key="1">
    <citation type="submission" date="2020-02" db="EMBL/GenBank/DDBJ databases">
        <authorList>
            <person name="Meier V. D."/>
        </authorList>
    </citation>
    <scope>NUCLEOTIDE SEQUENCE</scope>
    <source>
        <strain evidence="2">AVDCRST_MAG12</strain>
    </source>
</reference>
<evidence type="ECO:0000313" key="2">
    <source>
        <dbReference type="EMBL" id="CAA9492916.1"/>
    </source>
</evidence>
<accession>A0A6J4S902</accession>
<feature type="compositionally biased region" description="Basic residues" evidence="1">
    <location>
        <begin position="80"/>
        <end position="96"/>
    </location>
</feature>
<feature type="non-terminal residue" evidence="2">
    <location>
        <position position="115"/>
    </location>
</feature>
<dbReference type="AlphaFoldDB" id="A0A6J4S902"/>
<proteinExistence type="predicted"/>
<feature type="non-terminal residue" evidence="2">
    <location>
        <position position="1"/>
    </location>
</feature>
<sequence length="115" mass="13887">RRGLRGQHRRARRRLLRRLRPRRDGPAHLPQGPGRHRARLREQRRGRRRPGHERRGLYGLDGPLGPRPLQGHPSETRRLPAPRRPLRRRRPHLLRHRLPRLLRGLPIPRSRHLRL</sequence>
<feature type="compositionally biased region" description="Basic residues" evidence="1">
    <location>
        <begin position="34"/>
        <end position="52"/>
    </location>
</feature>
<organism evidence="2">
    <name type="scientific">uncultured Rubrobacteraceae bacterium</name>
    <dbReference type="NCBI Taxonomy" id="349277"/>
    <lineage>
        <taxon>Bacteria</taxon>
        <taxon>Bacillati</taxon>
        <taxon>Actinomycetota</taxon>
        <taxon>Rubrobacteria</taxon>
        <taxon>Rubrobacterales</taxon>
        <taxon>Rubrobacteraceae</taxon>
        <taxon>environmental samples</taxon>
    </lineage>
</organism>
<evidence type="ECO:0000256" key="1">
    <source>
        <dbReference type="SAM" id="MobiDB-lite"/>
    </source>
</evidence>
<name>A0A6J4S902_9ACTN</name>
<protein>
    <submittedName>
        <fullName evidence="2">Uncharacterized protein</fullName>
    </submittedName>
</protein>
<feature type="region of interest" description="Disordered" evidence="1">
    <location>
        <begin position="1"/>
        <end position="96"/>
    </location>
</feature>